<protein>
    <submittedName>
        <fullName evidence="1">Uncharacterized protein</fullName>
    </submittedName>
</protein>
<keyword evidence="2" id="KW-1185">Reference proteome</keyword>
<evidence type="ECO:0000313" key="1">
    <source>
        <dbReference type="EMBL" id="KYP48403.1"/>
    </source>
</evidence>
<accession>A0A151S0R2</accession>
<sequence length="122" mass="14293">MNNLSEAFNSIILVARDKPIIAMFEWIKMHLMNRFSNLRDKCKNYANQIVPKPLKRRLDLVVEKSRNWVAFWGGDGDFEVSHLYSGEKFLIDINKNYCSCNFWDLVGISYASMQWLCCNSES</sequence>
<proteinExistence type="predicted"/>
<dbReference type="EMBL" id="KQ483501">
    <property type="protein sequence ID" value="KYP48403.1"/>
    <property type="molecule type" value="Genomic_DNA"/>
</dbReference>
<dbReference type="Gramene" id="C.cajan_30951.t">
    <property type="protein sequence ID" value="C.cajan_30951.t.cds1"/>
    <property type="gene ID" value="C.cajan_30951"/>
</dbReference>
<dbReference type="AlphaFoldDB" id="A0A151S0R2"/>
<organism evidence="1 2">
    <name type="scientific">Cajanus cajan</name>
    <name type="common">Pigeon pea</name>
    <name type="synonym">Cajanus indicus</name>
    <dbReference type="NCBI Taxonomy" id="3821"/>
    <lineage>
        <taxon>Eukaryota</taxon>
        <taxon>Viridiplantae</taxon>
        <taxon>Streptophyta</taxon>
        <taxon>Embryophyta</taxon>
        <taxon>Tracheophyta</taxon>
        <taxon>Spermatophyta</taxon>
        <taxon>Magnoliopsida</taxon>
        <taxon>eudicotyledons</taxon>
        <taxon>Gunneridae</taxon>
        <taxon>Pentapetalae</taxon>
        <taxon>rosids</taxon>
        <taxon>fabids</taxon>
        <taxon>Fabales</taxon>
        <taxon>Fabaceae</taxon>
        <taxon>Papilionoideae</taxon>
        <taxon>50 kb inversion clade</taxon>
        <taxon>NPAAA clade</taxon>
        <taxon>indigoferoid/millettioid clade</taxon>
        <taxon>Phaseoleae</taxon>
        <taxon>Cajanus</taxon>
    </lineage>
</organism>
<dbReference type="PANTHER" id="PTHR31973">
    <property type="entry name" value="POLYPROTEIN, PUTATIVE-RELATED"/>
    <property type="match status" value="1"/>
</dbReference>
<gene>
    <name evidence="1" type="ORF">KK1_029938</name>
</gene>
<reference evidence="1" key="1">
    <citation type="journal article" date="2012" name="Nat. Biotechnol.">
        <title>Draft genome sequence of pigeonpea (Cajanus cajan), an orphan legume crop of resource-poor farmers.</title>
        <authorList>
            <person name="Varshney R.K."/>
            <person name="Chen W."/>
            <person name="Li Y."/>
            <person name="Bharti A.K."/>
            <person name="Saxena R.K."/>
            <person name="Schlueter J.A."/>
            <person name="Donoghue M.T."/>
            <person name="Azam S."/>
            <person name="Fan G."/>
            <person name="Whaley A.M."/>
            <person name="Farmer A.D."/>
            <person name="Sheridan J."/>
            <person name="Iwata A."/>
            <person name="Tuteja R."/>
            <person name="Penmetsa R.V."/>
            <person name="Wu W."/>
            <person name="Upadhyaya H.D."/>
            <person name="Yang S.P."/>
            <person name="Shah T."/>
            <person name="Saxena K.B."/>
            <person name="Michael T."/>
            <person name="McCombie W.R."/>
            <person name="Yang B."/>
            <person name="Zhang G."/>
            <person name="Yang H."/>
            <person name="Wang J."/>
            <person name="Spillane C."/>
            <person name="Cook D.R."/>
            <person name="May G.D."/>
            <person name="Xu X."/>
            <person name="Jackson S.A."/>
        </authorList>
    </citation>
    <scope>NUCLEOTIDE SEQUENCE [LARGE SCALE GENOMIC DNA]</scope>
</reference>
<dbReference type="PANTHER" id="PTHR31973:SF187">
    <property type="entry name" value="MUTATOR TRANSPOSASE MUDRA PROTEIN"/>
    <property type="match status" value="1"/>
</dbReference>
<dbReference type="Proteomes" id="UP000075243">
    <property type="component" value="Unassembled WGS sequence"/>
</dbReference>
<evidence type="ECO:0000313" key="2">
    <source>
        <dbReference type="Proteomes" id="UP000075243"/>
    </source>
</evidence>
<name>A0A151S0R2_CAJCA</name>